<evidence type="ECO:0000313" key="7">
    <source>
        <dbReference type="EMBL" id="AGY57204.1"/>
    </source>
</evidence>
<evidence type="ECO:0000256" key="4">
    <source>
        <dbReference type="ARBA" id="ARBA00022729"/>
    </source>
</evidence>
<name>U5QHV1_GLOK1</name>
<evidence type="ECO:0000256" key="2">
    <source>
        <dbReference type="ARBA" id="ARBA00022505"/>
    </source>
</evidence>
<evidence type="ECO:0000313" key="8">
    <source>
        <dbReference type="Proteomes" id="UP000017396"/>
    </source>
</evidence>
<gene>
    <name evidence="7" type="primary">modA</name>
    <name evidence="7" type="ORF">GKIL_0958</name>
</gene>
<sequence>MRRWLLLILAACWLAPGLAAQAADLTVSAAISLKEAFSEIAAQFEKARPGDKVTFNFGSSGELAQQIDRGAPVDVFASAALKQMNDLDKKGLILVGTAQPFARNRLAVVVPKGSAKVTSFEQLAKVARLAIGNPKTVPAGQYASDALNKAGIYQNLLDAQKLVFAENVRQVLAYVEDGSVDAGIVYTTDARVSDKVSVGFAVPENYSAPVVYPLAVVKDSKLPELARAFVAFVLSPQGQAILQSKGFLSAK</sequence>
<dbReference type="Gene3D" id="3.40.190.10">
    <property type="entry name" value="Periplasmic binding protein-like II"/>
    <property type="match status" value="2"/>
</dbReference>
<keyword evidence="4 6" id="KW-0732">Signal</keyword>
<dbReference type="SUPFAM" id="SSF53850">
    <property type="entry name" value="Periplasmic binding protein-like II"/>
    <property type="match status" value="1"/>
</dbReference>
<dbReference type="Pfam" id="PF13531">
    <property type="entry name" value="SBP_bac_11"/>
    <property type="match status" value="1"/>
</dbReference>
<keyword evidence="2 5" id="KW-0500">Molybdenum</keyword>
<dbReference type="KEGG" id="glj:GKIL_0958"/>
<keyword evidence="3 5" id="KW-0479">Metal-binding</keyword>
<dbReference type="PIRSF" id="PIRSF004846">
    <property type="entry name" value="ModA"/>
    <property type="match status" value="1"/>
</dbReference>
<dbReference type="GO" id="GO:1901359">
    <property type="term" value="F:tungstate binding"/>
    <property type="evidence" value="ECO:0007669"/>
    <property type="project" value="UniProtKB-ARBA"/>
</dbReference>
<protein>
    <submittedName>
        <fullName evidence="7">Molybdate transport system substrate-binding protein</fullName>
    </submittedName>
</protein>
<dbReference type="OrthoDB" id="9785015at2"/>
<reference evidence="7 8" key="1">
    <citation type="journal article" date="2013" name="PLoS ONE">
        <title>Cultivation and Complete Genome Sequencing of Gloeobacter kilaueensis sp. nov., from a Lava Cave in Kilauea Caldera, Hawai'i.</title>
        <authorList>
            <person name="Saw J.H."/>
            <person name="Schatz M."/>
            <person name="Brown M.V."/>
            <person name="Kunkel D.D."/>
            <person name="Foster J.S."/>
            <person name="Shick H."/>
            <person name="Christensen S."/>
            <person name="Hou S."/>
            <person name="Wan X."/>
            <person name="Donachie S.P."/>
        </authorList>
    </citation>
    <scope>NUCLEOTIDE SEQUENCE [LARGE SCALE GENOMIC DNA]</scope>
    <source>
        <strain evidence="8">JS</strain>
    </source>
</reference>
<feature type="binding site" evidence="5">
    <location>
        <position position="60"/>
    </location>
    <ligand>
        <name>molybdate</name>
        <dbReference type="ChEBI" id="CHEBI:36264"/>
    </ligand>
</feature>
<feature type="binding site" evidence="5">
    <location>
        <position position="139"/>
    </location>
    <ligand>
        <name>molybdate</name>
        <dbReference type="ChEBI" id="CHEBI:36264"/>
    </ligand>
</feature>
<feature type="binding site" evidence="5">
    <location>
        <position position="168"/>
    </location>
    <ligand>
        <name>molybdate</name>
        <dbReference type="ChEBI" id="CHEBI:36264"/>
    </ligand>
</feature>
<dbReference type="PANTHER" id="PTHR30632:SF0">
    <property type="entry name" value="SULFATE-BINDING PROTEIN"/>
    <property type="match status" value="1"/>
</dbReference>
<keyword evidence="8" id="KW-1185">Reference proteome</keyword>
<proteinExistence type="inferred from homology"/>
<dbReference type="PANTHER" id="PTHR30632">
    <property type="entry name" value="MOLYBDATE-BINDING PERIPLASMIC PROTEIN"/>
    <property type="match status" value="1"/>
</dbReference>
<dbReference type="PATRIC" id="fig|1183438.3.peg.951"/>
<dbReference type="AlphaFoldDB" id="U5QHV1"/>
<dbReference type="STRING" id="1183438.GKIL_0958"/>
<dbReference type="GO" id="GO:0015689">
    <property type="term" value="P:molybdate ion transport"/>
    <property type="evidence" value="ECO:0007669"/>
    <property type="project" value="InterPro"/>
</dbReference>
<evidence type="ECO:0000256" key="3">
    <source>
        <dbReference type="ARBA" id="ARBA00022723"/>
    </source>
</evidence>
<dbReference type="InterPro" id="IPR050682">
    <property type="entry name" value="ModA/WtpA"/>
</dbReference>
<accession>U5QHV1</accession>
<dbReference type="FunFam" id="3.40.190.10:FF:000035">
    <property type="entry name" value="Molybdate ABC transporter substrate-binding protein"/>
    <property type="match status" value="1"/>
</dbReference>
<organism evidence="7 8">
    <name type="scientific">Gloeobacter kilaueensis (strain ATCC BAA-2537 / CCAP 1431/1 / ULC 316 / JS1)</name>
    <dbReference type="NCBI Taxonomy" id="1183438"/>
    <lineage>
        <taxon>Bacteria</taxon>
        <taxon>Bacillati</taxon>
        <taxon>Cyanobacteriota</taxon>
        <taxon>Cyanophyceae</taxon>
        <taxon>Gloeobacterales</taxon>
        <taxon>Gloeobacteraceae</taxon>
        <taxon>Gloeobacter</taxon>
    </lineage>
</organism>
<dbReference type="GO" id="GO:0046872">
    <property type="term" value="F:metal ion binding"/>
    <property type="evidence" value="ECO:0007669"/>
    <property type="project" value="UniProtKB-KW"/>
</dbReference>
<dbReference type="HOGENOM" id="CLU_065520_3_1_3"/>
<dbReference type="InterPro" id="IPR005950">
    <property type="entry name" value="ModA"/>
</dbReference>
<evidence type="ECO:0000256" key="6">
    <source>
        <dbReference type="SAM" id="SignalP"/>
    </source>
</evidence>
<dbReference type="EMBL" id="CP003587">
    <property type="protein sequence ID" value="AGY57204.1"/>
    <property type="molecule type" value="Genomic_DNA"/>
</dbReference>
<dbReference type="eggNOG" id="COG0725">
    <property type="taxonomic scope" value="Bacteria"/>
</dbReference>
<feature type="chain" id="PRO_5004663727" evidence="6">
    <location>
        <begin position="23"/>
        <end position="251"/>
    </location>
</feature>
<dbReference type="NCBIfam" id="TIGR01256">
    <property type="entry name" value="modA"/>
    <property type="match status" value="1"/>
</dbReference>
<dbReference type="Proteomes" id="UP000017396">
    <property type="component" value="Chromosome"/>
</dbReference>
<feature type="binding site" evidence="5">
    <location>
        <position position="32"/>
    </location>
    <ligand>
        <name>molybdate</name>
        <dbReference type="ChEBI" id="CHEBI:36264"/>
    </ligand>
</feature>
<evidence type="ECO:0000256" key="1">
    <source>
        <dbReference type="ARBA" id="ARBA00009175"/>
    </source>
</evidence>
<evidence type="ECO:0000256" key="5">
    <source>
        <dbReference type="PIRSR" id="PIRSR004846-1"/>
    </source>
</evidence>
<dbReference type="RefSeq" id="WP_023172266.1">
    <property type="nucleotide sequence ID" value="NC_022600.1"/>
</dbReference>
<comment type="similarity">
    <text evidence="1">Belongs to the bacterial solute-binding protein ModA family.</text>
</comment>
<feature type="signal peptide" evidence="6">
    <location>
        <begin position="1"/>
        <end position="22"/>
    </location>
</feature>
<feature type="binding site" evidence="5">
    <location>
        <position position="186"/>
    </location>
    <ligand>
        <name>molybdate</name>
        <dbReference type="ChEBI" id="CHEBI:36264"/>
    </ligand>
</feature>
<dbReference type="GO" id="GO:0030973">
    <property type="term" value="F:molybdate ion binding"/>
    <property type="evidence" value="ECO:0007669"/>
    <property type="project" value="TreeGrafter"/>
</dbReference>